<feature type="compositionally biased region" description="Basic and acidic residues" evidence="2">
    <location>
        <begin position="351"/>
        <end position="382"/>
    </location>
</feature>
<evidence type="ECO:0000256" key="1">
    <source>
        <dbReference type="SAM" id="Coils"/>
    </source>
</evidence>
<dbReference type="RefSeq" id="WP_171993380.1">
    <property type="nucleotide sequence ID" value="NZ_CP012542.1"/>
</dbReference>
<keyword evidence="5" id="KW-1185">Reference proteome</keyword>
<name>A0A6G5QGC2_9BACT</name>
<gene>
    <name evidence="3" type="ORF">CMUC_0317</name>
    <name evidence="4" type="ORF">CMUC_0931</name>
</gene>
<feature type="region of interest" description="Disordered" evidence="2">
    <location>
        <begin position="351"/>
        <end position="393"/>
    </location>
</feature>
<reference evidence="4 5" key="1">
    <citation type="submission" date="2016-07" db="EMBL/GenBank/DDBJ databases">
        <title>Comparative genomics of the Campylobacter concisus group.</title>
        <authorList>
            <person name="Miller W.G."/>
            <person name="Yee E."/>
            <person name="Chapman M.H."/>
            <person name="Huynh S."/>
            <person name="Bono J.L."/>
            <person name="On S.L.W."/>
            <person name="StLeger J."/>
            <person name="Foster G."/>
            <person name="Parker C.T."/>
        </authorList>
    </citation>
    <scope>NUCLEOTIDE SEQUENCE [LARGE SCALE GENOMIC DNA]</scope>
    <source>
        <strain evidence="4 5">CCUG 21559</strain>
    </source>
</reference>
<feature type="coiled-coil region" evidence="1">
    <location>
        <begin position="320"/>
        <end position="347"/>
    </location>
</feature>
<dbReference type="Proteomes" id="UP000503264">
    <property type="component" value="Chromosome"/>
</dbReference>
<evidence type="ECO:0000313" key="4">
    <source>
        <dbReference type="EMBL" id="QCD44720.1"/>
    </source>
</evidence>
<organism evidence="4 5">
    <name type="scientific">Campylobacter mucosalis CCUG 21559</name>
    <dbReference type="NCBI Taxonomy" id="1032067"/>
    <lineage>
        <taxon>Bacteria</taxon>
        <taxon>Pseudomonadati</taxon>
        <taxon>Campylobacterota</taxon>
        <taxon>Epsilonproteobacteria</taxon>
        <taxon>Campylobacterales</taxon>
        <taxon>Campylobacteraceae</taxon>
        <taxon>Campylobacter</taxon>
    </lineage>
</organism>
<dbReference type="EMBL" id="CP012542">
    <property type="protein sequence ID" value="QCD44131.1"/>
    <property type="molecule type" value="Genomic_DNA"/>
</dbReference>
<protein>
    <submittedName>
        <fullName evidence="4">Uncharacterized protein</fullName>
    </submittedName>
</protein>
<proteinExistence type="predicted"/>
<evidence type="ECO:0000313" key="5">
    <source>
        <dbReference type="Proteomes" id="UP000503264"/>
    </source>
</evidence>
<accession>A0A6G5QGC2</accession>
<keyword evidence="1" id="KW-0175">Coiled coil</keyword>
<sequence length="393" mass="42882">MYGYIAFNDFINATARSDDDTFAFMAGGKLDNTFAGGSAYNSFVLPGADFRSIFINQSLSLSASIINFNEDFAEFMLMPIQILLTKEREFDIVQMYNKIDKVVQLRQKIRESARERDSKFNHDGSLTNKAKTGNFNGFAAEVVADTALENLIENIATSYMGPIGSAVAGMVYDGATQGRVNTANVPEAIYNSVKNMTLNTAVNTTVKALGVTSTVSTFAVSAVTSALVSEILETAFGLDNHFGFGGDFVGVDDVGTPVHEAPLGFIDGIKNMLGMLDGVGLITSKEDYYETKQIAGWKNKAGRYMGQIGDDLRGASKTMKEKMREINRRAKENAQRMAKEIEEMGKRTLKEALDEWDREREGRDKSGFSGKDARGETERGTREGLGASGGMMA</sequence>
<evidence type="ECO:0000256" key="2">
    <source>
        <dbReference type="SAM" id="MobiDB-lite"/>
    </source>
</evidence>
<dbReference type="AlphaFoldDB" id="A0A6G5QGC2"/>
<evidence type="ECO:0000313" key="3">
    <source>
        <dbReference type="EMBL" id="QCD44131.1"/>
    </source>
</evidence>
<dbReference type="EMBL" id="CP012542">
    <property type="protein sequence ID" value="QCD44720.1"/>
    <property type="molecule type" value="Genomic_DNA"/>
</dbReference>